<accession>A0AAW0GFS0</accession>
<keyword evidence="3" id="KW-1185">Reference proteome</keyword>
<dbReference type="AlphaFoldDB" id="A0AAW0GFS0"/>
<comment type="caution">
    <text evidence="2">The sequence shown here is derived from an EMBL/GenBank/DDBJ whole genome shotgun (WGS) entry which is preliminary data.</text>
</comment>
<feature type="domain" description="MACPF" evidence="1">
    <location>
        <begin position="1"/>
        <end position="322"/>
    </location>
</feature>
<reference evidence="2 3" key="1">
    <citation type="submission" date="2022-09" db="EMBL/GenBank/DDBJ databases">
        <authorList>
            <person name="Palmer J.M."/>
        </authorList>
    </citation>
    <scope>NUCLEOTIDE SEQUENCE [LARGE SCALE GENOMIC DNA]</scope>
    <source>
        <strain evidence="2 3">DSM 7382</strain>
    </source>
</reference>
<dbReference type="Pfam" id="PF01823">
    <property type="entry name" value="MACPF"/>
    <property type="match status" value="1"/>
</dbReference>
<evidence type="ECO:0000313" key="2">
    <source>
        <dbReference type="EMBL" id="KAK7688953.1"/>
    </source>
</evidence>
<gene>
    <name evidence="2" type="ORF">QCA50_007644</name>
</gene>
<dbReference type="InterPro" id="IPR020864">
    <property type="entry name" value="MACPF"/>
</dbReference>
<name>A0AAW0GFS0_9APHY</name>
<sequence length="445" mass="49426">MSFPAKAWLGYGIDMTSCTPSDITSVTSSVLKLMRLIKTSSTTTQQTVNGQTYAVPDNTSISMDVSTGESSYTLYKSGTDAATSFQADASLSAKYMAVSGSVDATYAINKTFHNEYQYALFSYNQHLYVTQFEDFASFIQEAVIKSRINQLKPFDPTNNDVVDSYRSFFKSMGSHCITGASYGSRMQLSVWASNSDSSVNSSWGLNVSAAFNGLVASGKFDASVKSSDEYKTFSNYMQKTCSCFGGDTSLASTINSNPMQDDIYTQFTKWVATSRESPDVMSFSLIEIWTLMNAAVDQDLVKRAIDVQHAYEWIVQNPRKHWTKCRFVINSDWAEVGLLTPSAFIMEDPDSKPSPNNLVFTTTKIQWGKEWSHAYQRDVTIDFLIVNDGSPVDIQLSHGSGGSTETSGECRVTIFGKEYINNKLTDNVWNSTWEYTVNVNPTPHL</sequence>
<dbReference type="EMBL" id="JASBNA010000009">
    <property type="protein sequence ID" value="KAK7688953.1"/>
    <property type="molecule type" value="Genomic_DNA"/>
</dbReference>
<organism evidence="2 3">
    <name type="scientific">Cerrena zonata</name>
    <dbReference type="NCBI Taxonomy" id="2478898"/>
    <lineage>
        <taxon>Eukaryota</taxon>
        <taxon>Fungi</taxon>
        <taxon>Dikarya</taxon>
        <taxon>Basidiomycota</taxon>
        <taxon>Agaricomycotina</taxon>
        <taxon>Agaricomycetes</taxon>
        <taxon>Polyporales</taxon>
        <taxon>Cerrenaceae</taxon>
        <taxon>Cerrena</taxon>
    </lineage>
</organism>
<proteinExistence type="predicted"/>
<evidence type="ECO:0000259" key="1">
    <source>
        <dbReference type="PROSITE" id="PS51412"/>
    </source>
</evidence>
<protein>
    <recommendedName>
        <fullName evidence="1">MACPF domain-containing protein</fullName>
    </recommendedName>
</protein>
<dbReference type="Proteomes" id="UP001385951">
    <property type="component" value="Unassembled WGS sequence"/>
</dbReference>
<evidence type="ECO:0000313" key="3">
    <source>
        <dbReference type="Proteomes" id="UP001385951"/>
    </source>
</evidence>
<dbReference type="PROSITE" id="PS51412">
    <property type="entry name" value="MACPF_2"/>
    <property type="match status" value="1"/>
</dbReference>